<dbReference type="EMBL" id="BMJB01000001">
    <property type="protein sequence ID" value="GGA60092.1"/>
    <property type="molecule type" value="Genomic_DNA"/>
</dbReference>
<dbReference type="AlphaFoldDB" id="A0A916W1H8"/>
<evidence type="ECO:0000256" key="1">
    <source>
        <dbReference type="SAM" id="MobiDB-lite"/>
    </source>
</evidence>
<name>A0A916W1H8_9BACT</name>
<accession>A0A916W1H8</accession>
<proteinExistence type="predicted"/>
<feature type="region of interest" description="Disordered" evidence="1">
    <location>
        <begin position="52"/>
        <end position="152"/>
    </location>
</feature>
<gene>
    <name evidence="2" type="ORF">GCM10011507_09600</name>
</gene>
<protein>
    <submittedName>
        <fullName evidence="2">Uncharacterized protein</fullName>
    </submittedName>
</protein>
<comment type="caution">
    <text evidence="2">The sequence shown here is derived from an EMBL/GenBank/DDBJ whole genome shotgun (WGS) entry which is preliminary data.</text>
</comment>
<dbReference type="Proteomes" id="UP000648801">
    <property type="component" value="Unassembled WGS sequence"/>
</dbReference>
<evidence type="ECO:0000313" key="2">
    <source>
        <dbReference type="EMBL" id="GGA60092.1"/>
    </source>
</evidence>
<reference evidence="2" key="1">
    <citation type="journal article" date="2014" name="Int. J. Syst. Evol. Microbiol.">
        <title>Complete genome sequence of Corynebacterium casei LMG S-19264T (=DSM 44701T), isolated from a smear-ripened cheese.</title>
        <authorList>
            <consortium name="US DOE Joint Genome Institute (JGI-PGF)"/>
            <person name="Walter F."/>
            <person name="Albersmeier A."/>
            <person name="Kalinowski J."/>
            <person name="Ruckert C."/>
        </authorList>
    </citation>
    <scope>NUCLEOTIDE SEQUENCE</scope>
    <source>
        <strain evidence="2">CGMCC 1.15447</strain>
    </source>
</reference>
<sequence>MNQILSDISRQTRIKITGGVADERVFGSYGPESPAQVLNSLLDGTSSNMMLVGSSGPAPAELILTPRSGSATPPSPMASAANQNQQPAGPPPTAPYKGSATEMAPAGPAVAAPAPPAQSAPNSELPTGAHTPQDIFNQLMKMRQQQHNNQQQ</sequence>
<keyword evidence="3" id="KW-1185">Reference proteome</keyword>
<feature type="compositionally biased region" description="Low complexity" evidence="1">
    <location>
        <begin position="68"/>
        <end position="87"/>
    </location>
</feature>
<evidence type="ECO:0000313" key="3">
    <source>
        <dbReference type="Proteomes" id="UP000648801"/>
    </source>
</evidence>
<organism evidence="2 3">
    <name type="scientific">Edaphobacter acidisoli</name>
    <dbReference type="NCBI Taxonomy" id="2040573"/>
    <lineage>
        <taxon>Bacteria</taxon>
        <taxon>Pseudomonadati</taxon>
        <taxon>Acidobacteriota</taxon>
        <taxon>Terriglobia</taxon>
        <taxon>Terriglobales</taxon>
        <taxon>Acidobacteriaceae</taxon>
        <taxon>Edaphobacter</taxon>
    </lineage>
</organism>
<reference evidence="2" key="2">
    <citation type="submission" date="2020-09" db="EMBL/GenBank/DDBJ databases">
        <authorList>
            <person name="Sun Q."/>
            <person name="Zhou Y."/>
        </authorList>
    </citation>
    <scope>NUCLEOTIDE SEQUENCE</scope>
    <source>
        <strain evidence="2">CGMCC 1.15447</strain>
    </source>
</reference>